<keyword evidence="3" id="KW-1185">Reference proteome</keyword>
<dbReference type="STRING" id="1079859.SAMN04515674_102417"/>
<keyword evidence="1" id="KW-0472">Membrane</keyword>
<dbReference type="Proteomes" id="UP000199306">
    <property type="component" value="Unassembled WGS sequence"/>
</dbReference>
<dbReference type="RefSeq" id="WP_092013219.1">
    <property type="nucleotide sequence ID" value="NZ_FOXH01000002.1"/>
</dbReference>
<feature type="transmembrane region" description="Helical" evidence="1">
    <location>
        <begin position="51"/>
        <end position="70"/>
    </location>
</feature>
<organism evidence="2 3">
    <name type="scientific">Pseudarcicella hirudinis</name>
    <dbReference type="NCBI Taxonomy" id="1079859"/>
    <lineage>
        <taxon>Bacteria</taxon>
        <taxon>Pseudomonadati</taxon>
        <taxon>Bacteroidota</taxon>
        <taxon>Cytophagia</taxon>
        <taxon>Cytophagales</taxon>
        <taxon>Flectobacillaceae</taxon>
        <taxon>Pseudarcicella</taxon>
    </lineage>
</organism>
<keyword evidence="1 2" id="KW-0812">Transmembrane</keyword>
<dbReference type="InterPro" id="IPR029377">
    <property type="entry name" value="TMEM220"/>
</dbReference>
<dbReference type="AlphaFoldDB" id="A0A1I5PEP4"/>
<reference evidence="2 3" key="1">
    <citation type="submission" date="2016-10" db="EMBL/GenBank/DDBJ databases">
        <authorList>
            <person name="de Groot N.N."/>
        </authorList>
    </citation>
    <scope>NUCLEOTIDE SEQUENCE [LARGE SCALE GENOMIC DNA]</scope>
    <source>
        <strain evidence="3">E92,LMG 26720,CCM 7988</strain>
    </source>
</reference>
<dbReference type="EMBL" id="FOXH01000002">
    <property type="protein sequence ID" value="SFP32001.1"/>
    <property type="molecule type" value="Genomic_DNA"/>
</dbReference>
<dbReference type="OrthoDB" id="329078at2"/>
<name>A0A1I5PEP4_9BACT</name>
<evidence type="ECO:0000256" key="1">
    <source>
        <dbReference type="SAM" id="Phobius"/>
    </source>
</evidence>
<protein>
    <submittedName>
        <fullName evidence="2">Transmembrane family 220, helix</fullName>
    </submittedName>
</protein>
<evidence type="ECO:0000313" key="2">
    <source>
        <dbReference type="EMBL" id="SFP32001.1"/>
    </source>
</evidence>
<evidence type="ECO:0000313" key="3">
    <source>
        <dbReference type="Proteomes" id="UP000199306"/>
    </source>
</evidence>
<proteinExistence type="predicted"/>
<gene>
    <name evidence="2" type="ORF">SAMN04515674_102417</name>
</gene>
<keyword evidence="1" id="KW-1133">Transmembrane helix</keyword>
<accession>A0A1I5PEP4</accession>
<feature type="transmembrane region" description="Helical" evidence="1">
    <location>
        <begin position="90"/>
        <end position="110"/>
    </location>
</feature>
<feature type="transmembrane region" description="Helical" evidence="1">
    <location>
        <begin position="26"/>
        <end position="44"/>
    </location>
</feature>
<dbReference type="Pfam" id="PF15071">
    <property type="entry name" value="TMEM220"/>
    <property type="match status" value="1"/>
</dbReference>
<sequence length="114" mass="13146">MKYLALLFVPIFLLFAGWQYNDPDPVLWIPIYLIAAYAAFQAFRGQSNPEMLVVLFIMSFAGGLNSWQQMTAWEGFVTDGLSMKTVNQELAREAWGLWICSGAYLLFWFMKTKK</sequence>